<dbReference type="SUPFAM" id="SSF53098">
    <property type="entry name" value="Ribonuclease H-like"/>
    <property type="match status" value="1"/>
</dbReference>
<dbReference type="Proteomes" id="UP000436088">
    <property type="component" value="Unassembled WGS sequence"/>
</dbReference>
<evidence type="ECO:0000259" key="1">
    <source>
        <dbReference type="Pfam" id="PF13456"/>
    </source>
</evidence>
<dbReference type="GO" id="GO:0003676">
    <property type="term" value="F:nucleic acid binding"/>
    <property type="evidence" value="ECO:0007669"/>
    <property type="project" value="InterPro"/>
</dbReference>
<name>A0A6A3D8I6_HIBSY</name>
<keyword evidence="4" id="KW-1185">Reference proteome</keyword>
<evidence type="ECO:0000313" key="3">
    <source>
        <dbReference type="EMBL" id="KAE8735671.1"/>
    </source>
</evidence>
<accession>A0A6A3D8I6</accession>
<evidence type="ECO:0000259" key="2">
    <source>
        <dbReference type="Pfam" id="PF13966"/>
    </source>
</evidence>
<dbReference type="InterPro" id="IPR026960">
    <property type="entry name" value="RVT-Znf"/>
</dbReference>
<sequence>MFLWIVCNDRVMTNVKRMRRHLTTNSICPLCSAPVEDANHLLRLCATALSVWVALVKQEKLQAFITMDMKAWIAMNLSNAKEFLDKLRTRTFSLVTSPGWLNVNSDGARHKESRLVSYGGVVRDHDGEWKMEFTKFIGICSVLEAEMWGCCVQGKWGGNQLIVEVGSVEAIETLKAAESGRSRVTLVNHVAELMKQN</sequence>
<dbReference type="Pfam" id="PF13966">
    <property type="entry name" value="zf-RVT"/>
    <property type="match status" value="1"/>
</dbReference>
<gene>
    <name evidence="3" type="ORF">F3Y22_tig00000340pilonHSYRG01205</name>
</gene>
<organism evidence="3 4">
    <name type="scientific">Hibiscus syriacus</name>
    <name type="common">Rose of Sharon</name>
    <dbReference type="NCBI Taxonomy" id="106335"/>
    <lineage>
        <taxon>Eukaryota</taxon>
        <taxon>Viridiplantae</taxon>
        <taxon>Streptophyta</taxon>
        <taxon>Embryophyta</taxon>
        <taxon>Tracheophyta</taxon>
        <taxon>Spermatophyta</taxon>
        <taxon>Magnoliopsida</taxon>
        <taxon>eudicotyledons</taxon>
        <taxon>Gunneridae</taxon>
        <taxon>Pentapetalae</taxon>
        <taxon>rosids</taxon>
        <taxon>malvids</taxon>
        <taxon>Malvales</taxon>
        <taxon>Malvaceae</taxon>
        <taxon>Malvoideae</taxon>
        <taxon>Hibiscus</taxon>
    </lineage>
</organism>
<dbReference type="PANTHER" id="PTHR47723">
    <property type="entry name" value="OS05G0353850 PROTEIN"/>
    <property type="match status" value="1"/>
</dbReference>
<dbReference type="GO" id="GO:0004523">
    <property type="term" value="F:RNA-DNA hybrid ribonuclease activity"/>
    <property type="evidence" value="ECO:0007669"/>
    <property type="project" value="InterPro"/>
</dbReference>
<reference evidence="3" key="1">
    <citation type="submission" date="2019-09" db="EMBL/GenBank/DDBJ databases">
        <title>Draft genome information of white flower Hibiscus syriacus.</title>
        <authorList>
            <person name="Kim Y.-M."/>
        </authorList>
    </citation>
    <scope>NUCLEOTIDE SEQUENCE [LARGE SCALE GENOMIC DNA]</scope>
    <source>
        <strain evidence="3">YM2019G1</strain>
    </source>
</reference>
<dbReference type="InterPro" id="IPR002156">
    <property type="entry name" value="RNaseH_domain"/>
</dbReference>
<comment type="caution">
    <text evidence="3">The sequence shown here is derived from an EMBL/GenBank/DDBJ whole genome shotgun (WGS) entry which is preliminary data.</text>
</comment>
<dbReference type="EMBL" id="VEPZ02000032">
    <property type="protein sequence ID" value="KAE8735671.1"/>
    <property type="molecule type" value="Genomic_DNA"/>
</dbReference>
<dbReference type="AlphaFoldDB" id="A0A6A3D8I6"/>
<evidence type="ECO:0000313" key="4">
    <source>
        <dbReference type="Proteomes" id="UP000436088"/>
    </source>
</evidence>
<dbReference type="InterPro" id="IPR012337">
    <property type="entry name" value="RNaseH-like_sf"/>
</dbReference>
<protein>
    <recommendedName>
        <fullName evidence="5">Reverse transcriptase zinc-binding domain-containing protein</fullName>
    </recommendedName>
</protein>
<feature type="domain" description="Reverse transcriptase zinc-binding" evidence="2">
    <location>
        <begin position="1"/>
        <end position="52"/>
    </location>
</feature>
<dbReference type="PANTHER" id="PTHR47723:SF19">
    <property type="entry name" value="POLYNUCLEOTIDYL TRANSFERASE, RIBONUCLEASE H-LIKE SUPERFAMILY PROTEIN"/>
    <property type="match status" value="1"/>
</dbReference>
<feature type="domain" description="RNase H type-1" evidence="1">
    <location>
        <begin position="104"/>
        <end position="196"/>
    </location>
</feature>
<dbReference type="InterPro" id="IPR053151">
    <property type="entry name" value="RNase_H-like"/>
</dbReference>
<evidence type="ECO:0008006" key="5">
    <source>
        <dbReference type="Google" id="ProtNLM"/>
    </source>
</evidence>
<dbReference type="CDD" id="cd06222">
    <property type="entry name" value="RNase_H_like"/>
    <property type="match status" value="1"/>
</dbReference>
<dbReference type="InterPro" id="IPR044730">
    <property type="entry name" value="RNase_H-like_dom_plant"/>
</dbReference>
<proteinExistence type="predicted"/>
<dbReference type="Pfam" id="PF13456">
    <property type="entry name" value="RVT_3"/>
    <property type="match status" value="1"/>
</dbReference>